<keyword evidence="3 14" id="KW-0813">Transport</keyword>
<evidence type="ECO:0000313" key="19">
    <source>
        <dbReference type="EMBL" id="QEH97524.1"/>
    </source>
</evidence>
<keyword evidence="7" id="KW-0732">Signal</keyword>
<keyword evidence="8" id="KW-0408">Iron</keyword>
<evidence type="ECO:0000313" key="20">
    <source>
        <dbReference type="Proteomes" id="UP000323560"/>
    </source>
</evidence>
<keyword evidence="6 14" id="KW-0812">Transmembrane</keyword>
<proteinExistence type="inferred from homology"/>
<evidence type="ECO:0000256" key="11">
    <source>
        <dbReference type="ARBA" id="ARBA00023136"/>
    </source>
</evidence>
<dbReference type="InterPro" id="IPR039426">
    <property type="entry name" value="TonB-dep_rcpt-like"/>
</dbReference>
<evidence type="ECO:0000256" key="15">
    <source>
        <dbReference type="RuleBase" id="RU003357"/>
    </source>
</evidence>
<evidence type="ECO:0000256" key="5">
    <source>
        <dbReference type="ARBA" id="ARBA00022496"/>
    </source>
</evidence>
<feature type="region of interest" description="Disordered" evidence="16">
    <location>
        <begin position="1"/>
        <end position="34"/>
    </location>
</feature>
<reference evidence="19 20" key="1">
    <citation type="submission" date="2019-08" db="EMBL/GenBank/DDBJ databases">
        <title>Gluconobacter frateurii HD924 genome.</title>
        <authorList>
            <person name="Liu Y."/>
            <person name="Zhang P."/>
        </authorList>
    </citation>
    <scope>NUCLEOTIDE SEQUENCE [LARGE SCALE GENOMIC DNA]</scope>
    <source>
        <strain evidence="19 20">HD924</strain>
    </source>
</reference>
<accession>A0AAP9ETL8</accession>
<evidence type="ECO:0000256" key="8">
    <source>
        <dbReference type="ARBA" id="ARBA00023004"/>
    </source>
</evidence>
<dbReference type="GO" id="GO:0015891">
    <property type="term" value="P:siderophore transport"/>
    <property type="evidence" value="ECO:0007669"/>
    <property type="project" value="InterPro"/>
</dbReference>
<dbReference type="FunFam" id="2.40.170.20:FF:000005">
    <property type="entry name" value="TonB-dependent siderophore receptor"/>
    <property type="match status" value="1"/>
</dbReference>
<sequence length="699" mass="77904">MIANVGYASVPDDPVQQDAAEDDQADQEDERHPQNILVVGARRSFAQTQTTTATRTDTSVMDVPQSIQIVTRAVIDSQNALRLTDALQNVSSVQLGSSSGNRGETYQIRGFSSPRYAIDGVILNRVADRPETFLDLANVKSIEVLKGPASVLYGQGDAGGLINITTLRPSQTLSADASFQYGSFDFQRGQASVTGRLNHSGTLTARLTGAIQSQEGFRFQNGAIRSTRHFGALAVNWAPDDKTSIDLDADFTEQRQPFDRGLVISSDNRVHLPVTRYLAEPWSVTGATKKRVSINIRRRMTSWLNWVANLRYTGSRITDSYAIDFRSLADDDRMLGRRATNRLEDLDSFDARTEGIATFNTFSLKHTVLAGFNYSNARIHSSSSRGNISSVDIFDPVYTRLPVDRLAPRSNTVRVSNLYAGYAQDQIALFRWFKLLGSVRYDALAENTNDKMEGNRTRQAEGALTGRAGFVYEPSRQLSLYFGYAESFQPQTAQRSDQSYLDPERGQQYEVGVKYNPLQDRFVATASLFQITRQNVAASDPNDPDYSIQTGEQRIRGAEFDLSGNLTRNWRMIGNVSYLDGQISKDTTYGIGNRLTNVPRWSGRLWTSYDFTGRLQNLTWGGGVTLVGRRAGDLDNSFDVKGYASFDTTLSYAFFHKRLEASLTGRNLANHSYIESSVSRTEIYPGSPRSFLFTLRAHY</sequence>
<evidence type="ECO:0000256" key="7">
    <source>
        <dbReference type="ARBA" id="ARBA00022729"/>
    </source>
</evidence>
<dbReference type="GO" id="GO:0015344">
    <property type="term" value="F:siderophore uptake transmembrane transporter activity"/>
    <property type="evidence" value="ECO:0007669"/>
    <property type="project" value="TreeGrafter"/>
</dbReference>
<keyword evidence="10 15" id="KW-0798">TonB box</keyword>
<dbReference type="InterPro" id="IPR036942">
    <property type="entry name" value="Beta-barrel_TonB_sf"/>
</dbReference>
<dbReference type="Gene3D" id="2.170.130.10">
    <property type="entry name" value="TonB-dependent receptor, plug domain"/>
    <property type="match status" value="1"/>
</dbReference>
<evidence type="ECO:0000256" key="10">
    <source>
        <dbReference type="ARBA" id="ARBA00023077"/>
    </source>
</evidence>
<keyword evidence="9" id="KW-0406">Ion transport</keyword>
<dbReference type="EMBL" id="CP043043">
    <property type="protein sequence ID" value="QEH97524.1"/>
    <property type="molecule type" value="Genomic_DNA"/>
</dbReference>
<evidence type="ECO:0000256" key="3">
    <source>
        <dbReference type="ARBA" id="ARBA00022448"/>
    </source>
</evidence>
<protein>
    <submittedName>
        <fullName evidence="19">TonB-dependent receptor</fullName>
    </submittedName>
</protein>
<keyword evidence="5" id="KW-0410">Iron transport</keyword>
<dbReference type="SUPFAM" id="SSF56935">
    <property type="entry name" value="Porins"/>
    <property type="match status" value="1"/>
</dbReference>
<dbReference type="PANTHER" id="PTHR32552">
    <property type="entry name" value="FERRICHROME IRON RECEPTOR-RELATED"/>
    <property type="match status" value="1"/>
</dbReference>
<evidence type="ECO:0000259" key="17">
    <source>
        <dbReference type="Pfam" id="PF00593"/>
    </source>
</evidence>
<keyword evidence="4 14" id="KW-1134">Transmembrane beta strand</keyword>
<dbReference type="KEGG" id="gti:FXF46_00535"/>
<dbReference type="CDD" id="cd01347">
    <property type="entry name" value="ligand_gated_channel"/>
    <property type="match status" value="1"/>
</dbReference>
<dbReference type="PANTHER" id="PTHR32552:SF68">
    <property type="entry name" value="FERRICHROME OUTER MEMBRANE TRANSPORTER_PHAGE RECEPTOR"/>
    <property type="match status" value="1"/>
</dbReference>
<evidence type="ECO:0000256" key="14">
    <source>
        <dbReference type="PROSITE-ProRule" id="PRU01360"/>
    </source>
</evidence>
<dbReference type="InterPro" id="IPR012910">
    <property type="entry name" value="Plug_dom"/>
</dbReference>
<dbReference type="NCBIfam" id="TIGR01783">
    <property type="entry name" value="TonB-siderophor"/>
    <property type="match status" value="1"/>
</dbReference>
<feature type="domain" description="TonB-dependent receptor plug" evidence="18">
    <location>
        <begin position="60"/>
        <end position="160"/>
    </location>
</feature>
<dbReference type="Pfam" id="PF00593">
    <property type="entry name" value="TonB_dep_Rec_b-barrel"/>
    <property type="match status" value="1"/>
</dbReference>
<dbReference type="Gene3D" id="2.40.170.20">
    <property type="entry name" value="TonB-dependent receptor, beta-barrel domain"/>
    <property type="match status" value="1"/>
</dbReference>
<dbReference type="Proteomes" id="UP000323560">
    <property type="component" value="Chromosome"/>
</dbReference>
<keyword evidence="13 14" id="KW-0998">Cell outer membrane</keyword>
<dbReference type="GO" id="GO:0038023">
    <property type="term" value="F:signaling receptor activity"/>
    <property type="evidence" value="ECO:0007669"/>
    <property type="project" value="InterPro"/>
</dbReference>
<organism evidence="19 20">
    <name type="scientific">Gluconobacter thailandicus</name>
    <dbReference type="NCBI Taxonomy" id="257438"/>
    <lineage>
        <taxon>Bacteria</taxon>
        <taxon>Pseudomonadati</taxon>
        <taxon>Pseudomonadota</taxon>
        <taxon>Alphaproteobacteria</taxon>
        <taxon>Acetobacterales</taxon>
        <taxon>Acetobacteraceae</taxon>
        <taxon>Gluconobacter</taxon>
    </lineage>
</organism>
<feature type="compositionally biased region" description="Acidic residues" evidence="16">
    <location>
        <begin position="19"/>
        <end position="28"/>
    </location>
</feature>
<evidence type="ECO:0000256" key="1">
    <source>
        <dbReference type="ARBA" id="ARBA00004571"/>
    </source>
</evidence>
<evidence type="ECO:0000256" key="9">
    <source>
        <dbReference type="ARBA" id="ARBA00023065"/>
    </source>
</evidence>
<name>A0AAP9ETL8_GLUTH</name>
<dbReference type="FunFam" id="2.170.130.10:FF:000001">
    <property type="entry name" value="Catecholate siderophore TonB-dependent receptor"/>
    <property type="match status" value="1"/>
</dbReference>
<comment type="similarity">
    <text evidence="2 14 15">Belongs to the TonB-dependent receptor family.</text>
</comment>
<dbReference type="InterPro" id="IPR010105">
    <property type="entry name" value="TonB_sidphr_rcpt"/>
</dbReference>
<evidence type="ECO:0000256" key="16">
    <source>
        <dbReference type="SAM" id="MobiDB-lite"/>
    </source>
</evidence>
<evidence type="ECO:0000256" key="13">
    <source>
        <dbReference type="ARBA" id="ARBA00023237"/>
    </source>
</evidence>
<dbReference type="GO" id="GO:0009279">
    <property type="term" value="C:cell outer membrane"/>
    <property type="evidence" value="ECO:0007669"/>
    <property type="project" value="UniProtKB-SubCell"/>
</dbReference>
<keyword evidence="11 14" id="KW-0472">Membrane</keyword>
<comment type="subcellular location">
    <subcellularLocation>
        <location evidence="1 14">Cell outer membrane</location>
        <topology evidence="1 14">Multi-pass membrane protein</topology>
    </subcellularLocation>
</comment>
<evidence type="ECO:0000256" key="2">
    <source>
        <dbReference type="ARBA" id="ARBA00009810"/>
    </source>
</evidence>
<dbReference type="Pfam" id="PF07715">
    <property type="entry name" value="Plug"/>
    <property type="match status" value="1"/>
</dbReference>
<evidence type="ECO:0000256" key="12">
    <source>
        <dbReference type="ARBA" id="ARBA00023170"/>
    </source>
</evidence>
<keyword evidence="12 19" id="KW-0675">Receptor</keyword>
<dbReference type="InterPro" id="IPR037066">
    <property type="entry name" value="Plug_dom_sf"/>
</dbReference>
<evidence type="ECO:0000256" key="6">
    <source>
        <dbReference type="ARBA" id="ARBA00022692"/>
    </source>
</evidence>
<dbReference type="PROSITE" id="PS52016">
    <property type="entry name" value="TONB_DEPENDENT_REC_3"/>
    <property type="match status" value="1"/>
</dbReference>
<gene>
    <name evidence="19" type="ORF">FXF46_00535</name>
</gene>
<feature type="domain" description="TonB-dependent receptor-like beta-barrel" evidence="17">
    <location>
        <begin position="237"/>
        <end position="668"/>
    </location>
</feature>
<evidence type="ECO:0000259" key="18">
    <source>
        <dbReference type="Pfam" id="PF07715"/>
    </source>
</evidence>
<dbReference type="InterPro" id="IPR000531">
    <property type="entry name" value="Beta-barrel_TonB"/>
</dbReference>
<dbReference type="AlphaFoldDB" id="A0AAP9ETL8"/>
<evidence type="ECO:0000256" key="4">
    <source>
        <dbReference type="ARBA" id="ARBA00022452"/>
    </source>
</evidence>